<accession>A0A0A3B7D0</accession>
<dbReference type="CDD" id="cd07067">
    <property type="entry name" value="HP_PGM_like"/>
    <property type="match status" value="1"/>
</dbReference>
<dbReference type="InterPro" id="IPR029033">
    <property type="entry name" value="His_PPase_superfam"/>
</dbReference>
<dbReference type="STRING" id="505317.OA57_11325"/>
<proteinExistence type="predicted"/>
<dbReference type="EMBL" id="JSUM01000019">
    <property type="protein sequence ID" value="KGQ69509.1"/>
    <property type="molecule type" value="Genomic_DNA"/>
</dbReference>
<dbReference type="OrthoDB" id="92610at2"/>
<dbReference type="Gene3D" id="3.40.50.1240">
    <property type="entry name" value="Phosphoglycerate mutase-like"/>
    <property type="match status" value="1"/>
</dbReference>
<evidence type="ECO:0000256" key="1">
    <source>
        <dbReference type="ARBA" id="ARBA00022801"/>
    </source>
</evidence>
<dbReference type="AlphaFoldDB" id="A0A0A3B7D0"/>
<dbReference type="GO" id="GO:0101006">
    <property type="term" value="F:protein histidine phosphatase activity"/>
    <property type="evidence" value="ECO:0007669"/>
    <property type="project" value="InterPro"/>
</dbReference>
<organism evidence="2 3">
    <name type="scientific">Chelonobacter oris</name>
    <dbReference type="NCBI Taxonomy" id="505317"/>
    <lineage>
        <taxon>Bacteria</taxon>
        <taxon>Pseudomonadati</taxon>
        <taxon>Pseudomonadota</taxon>
        <taxon>Gammaproteobacteria</taxon>
        <taxon>Pasteurellales</taxon>
        <taxon>Pasteurellaceae</taxon>
        <taxon>Chelonobacter</taxon>
    </lineage>
</organism>
<dbReference type="Pfam" id="PF00300">
    <property type="entry name" value="His_Phos_1"/>
    <property type="match status" value="1"/>
</dbReference>
<sequence>MRIFIMRHGEAEMAAKSDAERNLTVHGIRQAEEQGLWLSEAANHIDKVIVSPYNRALQSYDHLAGKTETRLPLEIETWEAVTPYGNSTIVVDYLATLHKEGVKNVLIVSHLPFVEDLVTALCESPQQVGFSTGTIAEIEWEGEEGEFICSHRPEI</sequence>
<protein>
    <recommendedName>
        <fullName evidence="4">Phosphohistidine phosphatase</fullName>
    </recommendedName>
</protein>
<evidence type="ECO:0008006" key="4">
    <source>
        <dbReference type="Google" id="ProtNLM"/>
    </source>
</evidence>
<dbReference type="PANTHER" id="PTHR20935">
    <property type="entry name" value="PHOSPHOGLYCERATE MUTASE-RELATED"/>
    <property type="match status" value="1"/>
</dbReference>
<dbReference type="GO" id="GO:0005737">
    <property type="term" value="C:cytoplasm"/>
    <property type="evidence" value="ECO:0007669"/>
    <property type="project" value="InterPro"/>
</dbReference>
<name>A0A0A3B7D0_9PAST</name>
<comment type="caution">
    <text evidence="2">The sequence shown here is derived from an EMBL/GenBank/DDBJ whole genome shotgun (WGS) entry which is preliminary data.</text>
</comment>
<dbReference type="SMART" id="SM00855">
    <property type="entry name" value="PGAM"/>
    <property type="match status" value="1"/>
</dbReference>
<evidence type="ECO:0000313" key="3">
    <source>
        <dbReference type="Proteomes" id="UP000030380"/>
    </source>
</evidence>
<dbReference type="RefSeq" id="WP_034617953.1">
    <property type="nucleotide sequence ID" value="NZ_JSUM01000019.1"/>
</dbReference>
<dbReference type="InterPro" id="IPR051021">
    <property type="entry name" value="Mito_Ser/Thr_phosphatase"/>
</dbReference>
<dbReference type="Proteomes" id="UP000030380">
    <property type="component" value="Unassembled WGS sequence"/>
</dbReference>
<keyword evidence="1" id="KW-0378">Hydrolase</keyword>
<dbReference type="PANTHER" id="PTHR20935:SF1">
    <property type="entry name" value="SLL1549 PROTEIN"/>
    <property type="match status" value="1"/>
</dbReference>
<dbReference type="InterPro" id="IPR004449">
    <property type="entry name" value="SixA"/>
</dbReference>
<reference evidence="2 3" key="1">
    <citation type="submission" date="2014-11" db="EMBL/GenBank/DDBJ databases">
        <title>Draft genome sequence of Chelonobacter oris 1662T, associated with respiratory disease in Hermann's Tortoises.</title>
        <authorList>
            <person name="Kudirkiene E."/>
            <person name="Hansen M.J."/>
            <person name="Bojesen A.M."/>
        </authorList>
    </citation>
    <scope>NUCLEOTIDE SEQUENCE [LARGE SCALE GENOMIC DNA]</scope>
    <source>
        <strain evidence="2 3">1662</strain>
    </source>
</reference>
<gene>
    <name evidence="2" type="ORF">OA57_11325</name>
</gene>
<dbReference type="SUPFAM" id="SSF53254">
    <property type="entry name" value="Phosphoglycerate mutase-like"/>
    <property type="match status" value="1"/>
</dbReference>
<dbReference type="NCBIfam" id="TIGR00249">
    <property type="entry name" value="sixA"/>
    <property type="match status" value="1"/>
</dbReference>
<dbReference type="InterPro" id="IPR013078">
    <property type="entry name" value="His_Pase_superF_clade-1"/>
</dbReference>
<evidence type="ECO:0000313" key="2">
    <source>
        <dbReference type="EMBL" id="KGQ69509.1"/>
    </source>
</evidence>
<keyword evidence="3" id="KW-1185">Reference proteome</keyword>